<keyword evidence="3 6" id="KW-0012">Acyltransferase</keyword>
<name>A0ABV9SX25_9BACT</name>
<comment type="pathway">
    <text evidence="1">Lipid metabolism.</text>
</comment>
<evidence type="ECO:0000256" key="1">
    <source>
        <dbReference type="ARBA" id="ARBA00005189"/>
    </source>
</evidence>
<reference evidence="7" key="1">
    <citation type="journal article" date="2019" name="Int. J. Syst. Evol. Microbiol.">
        <title>The Global Catalogue of Microorganisms (GCM) 10K type strain sequencing project: providing services to taxonomists for standard genome sequencing and annotation.</title>
        <authorList>
            <consortium name="The Broad Institute Genomics Platform"/>
            <consortium name="The Broad Institute Genome Sequencing Center for Infectious Disease"/>
            <person name="Wu L."/>
            <person name="Ma J."/>
        </authorList>
    </citation>
    <scope>NUCLEOTIDE SEQUENCE [LARGE SCALE GENOMIC DNA]</scope>
    <source>
        <strain evidence="7">CGMCC 4.7466</strain>
    </source>
</reference>
<keyword evidence="7" id="KW-1185">Reference proteome</keyword>
<evidence type="ECO:0000259" key="5">
    <source>
        <dbReference type="SMART" id="SM00563"/>
    </source>
</evidence>
<keyword evidence="4" id="KW-1133">Transmembrane helix</keyword>
<evidence type="ECO:0000313" key="6">
    <source>
        <dbReference type="EMBL" id="MFC4870919.1"/>
    </source>
</evidence>
<dbReference type="PANTHER" id="PTHR10434:SF66">
    <property type="entry name" value="PHOSPHOLIPID_GLYCEROL ACYLTRANSFERASE DOMAIN-CONTAINING PROTEIN"/>
    <property type="match status" value="1"/>
</dbReference>
<dbReference type="CDD" id="cd07989">
    <property type="entry name" value="LPLAT_AGPAT-like"/>
    <property type="match status" value="1"/>
</dbReference>
<comment type="caution">
    <text evidence="6">The sequence shown here is derived from an EMBL/GenBank/DDBJ whole genome shotgun (WGS) entry which is preliminary data.</text>
</comment>
<evidence type="ECO:0000313" key="7">
    <source>
        <dbReference type="Proteomes" id="UP001595818"/>
    </source>
</evidence>
<sequence>MVVFRYIYSAYSLLMFSLLMVIFSPFILIPLFVSPRGSKTAFFFVRLWDNFWSFMVGIRYRIHGKEHIDRLQPYIYIFNHRSYLDAPVIPMAIPQDIRALGKKELAKIPVFGLLVSRLAVWVDRKDPKSREKSIGQLKNFLHKGHSIIVAPEGTRNDTGYALLPFYTGAFRLAVETQVPIIPMAVIGADKLLPKGTLLMRPGTIHIYFSSPIYPDKAENTLAVETLKEKCFNRLEAMILTHE</sequence>
<evidence type="ECO:0000256" key="2">
    <source>
        <dbReference type="ARBA" id="ARBA00022679"/>
    </source>
</evidence>
<evidence type="ECO:0000256" key="4">
    <source>
        <dbReference type="SAM" id="Phobius"/>
    </source>
</evidence>
<keyword evidence="2" id="KW-0808">Transferase</keyword>
<protein>
    <submittedName>
        <fullName evidence="6">Lysophospholipid acyltransferase family protein</fullName>
    </submittedName>
</protein>
<dbReference type="GO" id="GO:0016746">
    <property type="term" value="F:acyltransferase activity"/>
    <property type="evidence" value="ECO:0007669"/>
    <property type="project" value="UniProtKB-KW"/>
</dbReference>
<dbReference type="PANTHER" id="PTHR10434">
    <property type="entry name" value="1-ACYL-SN-GLYCEROL-3-PHOSPHATE ACYLTRANSFERASE"/>
    <property type="match status" value="1"/>
</dbReference>
<accession>A0ABV9SX25</accession>
<dbReference type="SMART" id="SM00563">
    <property type="entry name" value="PlsC"/>
    <property type="match status" value="1"/>
</dbReference>
<keyword evidence="4" id="KW-0812">Transmembrane</keyword>
<dbReference type="EMBL" id="JBHSJJ010000002">
    <property type="protein sequence ID" value="MFC4870919.1"/>
    <property type="molecule type" value="Genomic_DNA"/>
</dbReference>
<dbReference type="Proteomes" id="UP001595818">
    <property type="component" value="Unassembled WGS sequence"/>
</dbReference>
<organism evidence="6 7">
    <name type="scientific">Negadavirga shengliensis</name>
    <dbReference type="NCBI Taxonomy" id="1389218"/>
    <lineage>
        <taxon>Bacteria</taxon>
        <taxon>Pseudomonadati</taxon>
        <taxon>Bacteroidota</taxon>
        <taxon>Cytophagia</taxon>
        <taxon>Cytophagales</taxon>
        <taxon>Cyclobacteriaceae</taxon>
        <taxon>Negadavirga</taxon>
    </lineage>
</organism>
<evidence type="ECO:0000256" key="3">
    <source>
        <dbReference type="ARBA" id="ARBA00023315"/>
    </source>
</evidence>
<feature type="transmembrane region" description="Helical" evidence="4">
    <location>
        <begin position="6"/>
        <end position="33"/>
    </location>
</feature>
<proteinExistence type="predicted"/>
<dbReference type="SUPFAM" id="SSF69593">
    <property type="entry name" value="Glycerol-3-phosphate (1)-acyltransferase"/>
    <property type="match status" value="1"/>
</dbReference>
<gene>
    <name evidence="6" type="ORF">ACFPFU_04420</name>
</gene>
<feature type="domain" description="Phospholipid/glycerol acyltransferase" evidence="5">
    <location>
        <begin position="74"/>
        <end position="188"/>
    </location>
</feature>
<dbReference type="RefSeq" id="WP_377061911.1">
    <property type="nucleotide sequence ID" value="NZ_JBHSJJ010000002.1"/>
</dbReference>
<keyword evidence="4" id="KW-0472">Membrane</keyword>
<dbReference type="InterPro" id="IPR002123">
    <property type="entry name" value="Plipid/glycerol_acylTrfase"/>
</dbReference>
<dbReference type="Pfam" id="PF01553">
    <property type="entry name" value="Acyltransferase"/>
    <property type="match status" value="1"/>
</dbReference>